<proteinExistence type="predicted"/>
<name>A0A976SJS9_THEOR</name>
<dbReference type="EMBL" id="CP056072">
    <property type="protein sequence ID" value="UVC50156.1"/>
    <property type="molecule type" value="Genomic_DNA"/>
</dbReference>
<keyword evidence="1" id="KW-0732">Signal</keyword>
<evidence type="ECO:0000313" key="2">
    <source>
        <dbReference type="EMBL" id="UVC50156.1"/>
    </source>
</evidence>
<dbReference type="Proteomes" id="UP000244811">
    <property type="component" value="Chromosome 4"/>
</dbReference>
<gene>
    <name evidence="2" type="ORF">MACK_004026</name>
</gene>
<evidence type="ECO:0000313" key="3">
    <source>
        <dbReference type="Proteomes" id="UP000244811"/>
    </source>
</evidence>
<sequence>MISFKTAITFFVSVYVILVGRTEAALTGCSADKQRCFNSCMERHRGGSLSYVTRNLCKGRCLLSECVFYPRKEKKSLHPSDNLQGFAI</sequence>
<evidence type="ECO:0000256" key="1">
    <source>
        <dbReference type="SAM" id="SignalP"/>
    </source>
</evidence>
<accession>A0A976SJS9</accession>
<dbReference type="AlphaFoldDB" id="A0A976SJS9"/>
<feature type="signal peptide" evidence="1">
    <location>
        <begin position="1"/>
        <end position="24"/>
    </location>
</feature>
<protein>
    <submittedName>
        <fullName evidence="2">Uncharacterized protein</fullName>
    </submittedName>
</protein>
<organism evidence="2 3">
    <name type="scientific">Theileria orientalis</name>
    <dbReference type="NCBI Taxonomy" id="68886"/>
    <lineage>
        <taxon>Eukaryota</taxon>
        <taxon>Sar</taxon>
        <taxon>Alveolata</taxon>
        <taxon>Apicomplexa</taxon>
        <taxon>Aconoidasida</taxon>
        <taxon>Piroplasmida</taxon>
        <taxon>Theileriidae</taxon>
        <taxon>Theileria</taxon>
    </lineage>
</organism>
<feature type="chain" id="PRO_5036687832" evidence="1">
    <location>
        <begin position="25"/>
        <end position="88"/>
    </location>
</feature>
<reference evidence="2" key="1">
    <citation type="submission" date="2022-07" db="EMBL/GenBank/DDBJ databases">
        <title>Evaluation of T. orientalis genome assembly methods using nanopore sequencing and analysis of variation between genomes.</title>
        <authorList>
            <person name="Yam J."/>
            <person name="Micallef M.L."/>
            <person name="Liu M."/>
            <person name="Djordjevic S.P."/>
            <person name="Bogema D.R."/>
            <person name="Jenkins C."/>
        </authorList>
    </citation>
    <scope>NUCLEOTIDE SEQUENCE</scope>
    <source>
        <strain evidence="2">Goon Nure</strain>
    </source>
</reference>